<proteinExistence type="predicted"/>
<protein>
    <submittedName>
        <fullName evidence="1">Uncharacterized protein</fullName>
    </submittedName>
</protein>
<sequence length="153" mass="17515">MSHSLTHGQTWFEATKQLLHGAATDLSLPQSDLRDAESLLLQHSQAECFQEEIECLKAGQPVKLGSKLSMLSLEIDPAMGLIRVGGRFRHLETSCDMEIHPIVLDPSHVVTKLLIKDMDERLLHPGPDRVFAETRCQYWVNIRFPNTYRRRRL</sequence>
<keyword evidence="2" id="KW-1185">Reference proteome</keyword>
<name>A0AAN8DN76_CHAGU</name>
<evidence type="ECO:0000313" key="2">
    <source>
        <dbReference type="Proteomes" id="UP001331515"/>
    </source>
</evidence>
<gene>
    <name evidence="1" type="ORF">CgunFtcFv8_000922</name>
</gene>
<dbReference type="Proteomes" id="UP001331515">
    <property type="component" value="Unassembled WGS sequence"/>
</dbReference>
<evidence type="ECO:0000313" key="1">
    <source>
        <dbReference type="EMBL" id="KAK5924003.1"/>
    </source>
</evidence>
<dbReference type="PANTHER" id="PTHR47331">
    <property type="entry name" value="PHD-TYPE DOMAIN-CONTAINING PROTEIN"/>
    <property type="match status" value="1"/>
</dbReference>
<dbReference type="PANTHER" id="PTHR47331:SF1">
    <property type="entry name" value="GAG-LIKE PROTEIN"/>
    <property type="match status" value="1"/>
</dbReference>
<reference evidence="1 2" key="1">
    <citation type="journal article" date="2023" name="Mol. Biol. Evol.">
        <title>Genomics of Secondarily Temperate Adaptation in the Only Non-Antarctic Icefish.</title>
        <authorList>
            <person name="Rivera-Colon A.G."/>
            <person name="Rayamajhi N."/>
            <person name="Minhas B.F."/>
            <person name="Madrigal G."/>
            <person name="Bilyk K.T."/>
            <person name="Yoon V."/>
            <person name="Hune M."/>
            <person name="Gregory S."/>
            <person name="Cheng C.H.C."/>
            <person name="Catchen J.M."/>
        </authorList>
    </citation>
    <scope>NUCLEOTIDE SEQUENCE [LARGE SCALE GENOMIC DNA]</scope>
    <source>
        <tissue evidence="1">White muscle</tissue>
    </source>
</reference>
<dbReference type="AlphaFoldDB" id="A0AAN8DN76"/>
<dbReference type="EMBL" id="JAURVH010001521">
    <property type="protein sequence ID" value="KAK5924003.1"/>
    <property type="molecule type" value="Genomic_DNA"/>
</dbReference>
<accession>A0AAN8DN76</accession>
<organism evidence="1 2">
    <name type="scientific">Champsocephalus gunnari</name>
    <name type="common">Mackerel icefish</name>
    <dbReference type="NCBI Taxonomy" id="52237"/>
    <lineage>
        <taxon>Eukaryota</taxon>
        <taxon>Metazoa</taxon>
        <taxon>Chordata</taxon>
        <taxon>Craniata</taxon>
        <taxon>Vertebrata</taxon>
        <taxon>Euteleostomi</taxon>
        <taxon>Actinopterygii</taxon>
        <taxon>Neopterygii</taxon>
        <taxon>Teleostei</taxon>
        <taxon>Neoteleostei</taxon>
        <taxon>Acanthomorphata</taxon>
        <taxon>Eupercaria</taxon>
        <taxon>Perciformes</taxon>
        <taxon>Notothenioidei</taxon>
        <taxon>Channichthyidae</taxon>
        <taxon>Champsocephalus</taxon>
    </lineage>
</organism>
<comment type="caution">
    <text evidence="1">The sequence shown here is derived from an EMBL/GenBank/DDBJ whole genome shotgun (WGS) entry which is preliminary data.</text>
</comment>